<dbReference type="NCBIfam" id="TIGR01670">
    <property type="entry name" value="KdsC-phosphatas"/>
    <property type="match status" value="1"/>
</dbReference>
<comment type="cofactor">
    <cofactor evidence="2 11">
        <name>Mg(2+)</name>
        <dbReference type="ChEBI" id="CHEBI:18420"/>
    </cofactor>
</comment>
<evidence type="ECO:0000256" key="6">
    <source>
        <dbReference type="ARBA" id="ARBA00020092"/>
    </source>
</evidence>
<keyword evidence="7 11" id="KW-0479">Metal-binding</keyword>
<dbReference type="InterPro" id="IPR023214">
    <property type="entry name" value="HAD_sf"/>
</dbReference>
<protein>
    <recommendedName>
        <fullName evidence="6">3-deoxy-D-manno-octulosonate 8-phosphate phosphatase KdsC</fullName>
        <ecNumber evidence="5">3.1.3.45</ecNumber>
    </recommendedName>
    <alternativeName>
        <fullName evidence="10">KDO 8-P phosphatase</fullName>
    </alternativeName>
</protein>
<dbReference type="FunFam" id="3.40.50.1000:FF:000029">
    <property type="entry name" value="3-deoxy-D-manno-octulosonate 8-phosphate phosphatase KdsC"/>
    <property type="match status" value="1"/>
</dbReference>
<feature type="binding site" evidence="11">
    <location>
        <position position="116"/>
    </location>
    <ligand>
        <name>Mg(2+)</name>
        <dbReference type="ChEBI" id="CHEBI:18420"/>
    </ligand>
</feature>
<dbReference type="PIRSF" id="PIRSF006118">
    <property type="entry name" value="KDO8-P_Ptase"/>
    <property type="match status" value="1"/>
</dbReference>
<dbReference type="GO" id="GO:0046872">
    <property type="term" value="F:metal ion binding"/>
    <property type="evidence" value="ECO:0007669"/>
    <property type="project" value="UniProtKB-KW"/>
</dbReference>
<organism evidence="12 13">
    <name type="scientific">Kingella denitrificans ATCC 33394</name>
    <dbReference type="NCBI Taxonomy" id="888741"/>
    <lineage>
        <taxon>Bacteria</taxon>
        <taxon>Pseudomonadati</taxon>
        <taxon>Pseudomonadota</taxon>
        <taxon>Betaproteobacteria</taxon>
        <taxon>Neisseriales</taxon>
        <taxon>Neisseriaceae</taxon>
        <taxon>Kingella</taxon>
    </lineage>
</organism>
<comment type="catalytic activity">
    <reaction evidence="1">
        <text>3-deoxy-alpha-D-manno-2-octulosonate-8-phosphate + H2O = 3-deoxy-alpha-D-manno-oct-2-ulosonate + phosphate</text>
        <dbReference type="Rhea" id="RHEA:11500"/>
        <dbReference type="ChEBI" id="CHEBI:15377"/>
        <dbReference type="ChEBI" id="CHEBI:43474"/>
        <dbReference type="ChEBI" id="CHEBI:85985"/>
        <dbReference type="ChEBI" id="CHEBI:85986"/>
        <dbReference type="EC" id="3.1.3.45"/>
    </reaction>
</comment>
<keyword evidence="9 11" id="KW-0460">Magnesium</keyword>
<keyword evidence="8 12" id="KW-0378">Hydrolase</keyword>
<dbReference type="InterPro" id="IPR010023">
    <property type="entry name" value="KdsC_fam"/>
</dbReference>
<dbReference type="PANTHER" id="PTHR21485">
    <property type="entry name" value="HAD SUPERFAMILY MEMBERS CMAS AND KDSC"/>
    <property type="match status" value="1"/>
</dbReference>
<comment type="subunit">
    <text evidence="4">Homotetramer.</text>
</comment>
<dbReference type="InterPro" id="IPR050793">
    <property type="entry name" value="CMP-NeuNAc_synthase"/>
</dbReference>
<gene>
    <name evidence="12" type="primary">kdsC</name>
    <name evidence="12" type="ORF">HMPREF9098_0795</name>
</gene>
<dbReference type="InterPro" id="IPR036412">
    <property type="entry name" value="HAD-like_sf"/>
</dbReference>
<dbReference type="EC" id="3.1.3.45" evidence="5"/>
<comment type="similarity">
    <text evidence="3">Belongs to the KdsC family.</text>
</comment>
<evidence type="ECO:0000313" key="12">
    <source>
        <dbReference type="EMBL" id="EGC17817.1"/>
    </source>
</evidence>
<name>F0EY35_9NEIS</name>
<keyword evidence="13" id="KW-1185">Reference proteome</keyword>
<dbReference type="EMBL" id="AEWV01000014">
    <property type="protein sequence ID" value="EGC17817.1"/>
    <property type="molecule type" value="Genomic_DNA"/>
</dbReference>
<evidence type="ECO:0000256" key="8">
    <source>
        <dbReference type="ARBA" id="ARBA00022801"/>
    </source>
</evidence>
<evidence type="ECO:0000256" key="7">
    <source>
        <dbReference type="ARBA" id="ARBA00022723"/>
    </source>
</evidence>
<dbReference type="PANTHER" id="PTHR21485:SF3">
    <property type="entry name" value="N-ACYLNEURAMINATE CYTIDYLYLTRANSFERASE"/>
    <property type="match status" value="1"/>
</dbReference>
<evidence type="ECO:0000256" key="11">
    <source>
        <dbReference type="PIRSR" id="PIRSR006118-2"/>
    </source>
</evidence>
<evidence type="ECO:0000256" key="3">
    <source>
        <dbReference type="ARBA" id="ARBA00005893"/>
    </source>
</evidence>
<dbReference type="SFLD" id="SFLDG01136">
    <property type="entry name" value="C1.6:_Phosphoserine_Phosphatas"/>
    <property type="match status" value="1"/>
</dbReference>
<dbReference type="AlphaFoldDB" id="F0EY35"/>
<dbReference type="CDD" id="cd01630">
    <property type="entry name" value="HAD_KDO-like"/>
    <property type="match status" value="1"/>
</dbReference>
<dbReference type="SFLD" id="SFLDG01138">
    <property type="entry name" value="C1.6.2:_Deoxy-d-mannose-octulo"/>
    <property type="match status" value="1"/>
</dbReference>
<evidence type="ECO:0000256" key="1">
    <source>
        <dbReference type="ARBA" id="ARBA00000898"/>
    </source>
</evidence>
<reference evidence="12 13" key="1">
    <citation type="submission" date="2011-01" db="EMBL/GenBank/DDBJ databases">
        <authorList>
            <person name="Muzny D."/>
            <person name="Qin X."/>
            <person name="Deng J."/>
            <person name="Jiang H."/>
            <person name="Liu Y."/>
            <person name="Qu J."/>
            <person name="Song X.-Z."/>
            <person name="Zhang L."/>
            <person name="Thornton R."/>
            <person name="Coyle M."/>
            <person name="Francisco L."/>
            <person name="Jackson L."/>
            <person name="Javaid M."/>
            <person name="Korchina V."/>
            <person name="Kovar C."/>
            <person name="Mata R."/>
            <person name="Mathew T."/>
            <person name="Ngo R."/>
            <person name="Nguyen L."/>
            <person name="Nguyen N."/>
            <person name="Okwuonu G."/>
            <person name="Ongeri F."/>
            <person name="Pham C."/>
            <person name="Simmons D."/>
            <person name="Wilczek-Boney K."/>
            <person name="Hale W."/>
            <person name="Jakkamsetti A."/>
            <person name="Pham P."/>
            <person name="Ruth R."/>
            <person name="San Lucas F."/>
            <person name="Warren J."/>
            <person name="Zhang J."/>
            <person name="Zhao Z."/>
            <person name="Zhou C."/>
            <person name="Zhu D."/>
            <person name="Lee S."/>
            <person name="Bess C."/>
            <person name="Blankenburg K."/>
            <person name="Forbes L."/>
            <person name="Fu Q."/>
            <person name="Gubbala S."/>
            <person name="Hirani K."/>
            <person name="Jayaseelan J.C."/>
            <person name="Lara F."/>
            <person name="Munidasa M."/>
            <person name="Palculict T."/>
            <person name="Patil S."/>
            <person name="Pu L.-L."/>
            <person name="Saada N."/>
            <person name="Tang L."/>
            <person name="Weissenberger G."/>
            <person name="Zhu Y."/>
            <person name="Hemphill L."/>
            <person name="Shang Y."/>
            <person name="Youmans B."/>
            <person name="Ayvaz T."/>
            <person name="Ross M."/>
            <person name="Santibanez J."/>
            <person name="Aqrawi P."/>
            <person name="Gross S."/>
            <person name="Joshi V."/>
            <person name="Fowler G."/>
            <person name="Nazareth L."/>
            <person name="Reid J."/>
            <person name="Worley K."/>
            <person name="Petrosino J."/>
            <person name="Highlander S."/>
            <person name="Gibbs R."/>
        </authorList>
    </citation>
    <scope>NUCLEOTIDE SEQUENCE [LARGE SCALE GENOMIC DNA]</scope>
    <source>
        <strain evidence="12 13">ATCC 33394</strain>
    </source>
</reference>
<dbReference type="SUPFAM" id="SSF56784">
    <property type="entry name" value="HAD-like"/>
    <property type="match status" value="1"/>
</dbReference>
<dbReference type="RefSeq" id="WP_003782087.1">
    <property type="nucleotide sequence ID" value="NZ_GL870929.1"/>
</dbReference>
<dbReference type="GO" id="GO:0019143">
    <property type="term" value="F:3-deoxy-manno-octulosonate-8-phosphatase activity"/>
    <property type="evidence" value="ECO:0007669"/>
    <property type="project" value="UniProtKB-EC"/>
</dbReference>
<accession>F0EY35</accession>
<feature type="binding site" evidence="11">
    <location>
        <position position="25"/>
    </location>
    <ligand>
        <name>substrate</name>
    </ligand>
</feature>
<dbReference type="Pfam" id="PF08282">
    <property type="entry name" value="Hydrolase_3"/>
    <property type="match status" value="1"/>
</dbReference>
<evidence type="ECO:0000313" key="13">
    <source>
        <dbReference type="Proteomes" id="UP000004088"/>
    </source>
</evidence>
<dbReference type="SFLD" id="SFLDS00003">
    <property type="entry name" value="Haloacid_Dehalogenase"/>
    <property type="match status" value="1"/>
</dbReference>
<evidence type="ECO:0000256" key="5">
    <source>
        <dbReference type="ARBA" id="ARBA00013066"/>
    </source>
</evidence>
<comment type="caution">
    <text evidence="12">The sequence shown here is derived from an EMBL/GenBank/DDBJ whole genome shotgun (WGS) entry which is preliminary data.</text>
</comment>
<evidence type="ECO:0000256" key="4">
    <source>
        <dbReference type="ARBA" id="ARBA00011881"/>
    </source>
</evidence>
<evidence type="ECO:0000256" key="9">
    <source>
        <dbReference type="ARBA" id="ARBA00022842"/>
    </source>
</evidence>
<feature type="binding site" evidence="11">
    <location>
        <position position="23"/>
    </location>
    <ligand>
        <name>Mg(2+)</name>
        <dbReference type="ChEBI" id="CHEBI:18420"/>
    </ligand>
</feature>
<evidence type="ECO:0000256" key="2">
    <source>
        <dbReference type="ARBA" id="ARBA00001946"/>
    </source>
</evidence>
<dbReference type="Proteomes" id="UP000004088">
    <property type="component" value="Unassembled WGS sequence"/>
</dbReference>
<dbReference type="STRING" id="888741.HMPREF9098_0795"/>
<proteinExistence type="inferred from homology"/>
<sequence length="180" mass="19799">MMHIPMPPELRERAAKIKLLVLDVDGVLTTGQLFISPSGDVMKPFHTLDGHGIKMLQQTGVQAAVITARNDPAVQIRVQQLGIRHYCHGVHDKRLAYTQLREQLHFTEAECAMIGDDVIDLPILTRCGLPIAVANAHPFVKQHALYQTQNSGGMGAVRECTDLIMAAQGTLQAALNEYLQ</sequence>
<evidence type="ECO:0000256" key="10">
    <source>
        <dbReference type="ARBA" id="ARBA00031051"/>
    </source>
</evidence>
<dbReference type="Gene3D" id="3.40.50.1000">
    <property type="entry name" value="HAD superfamily/HAD-like"/>
    <property type="match status" value="1"/>
</dbReference>
<dbReference type="GO" id="GO:0008781">
    <property type="term" value="F:N-acylneuraminate cytidylyltransferase activity"/>
    <property type="evidence" value="ECO:0007669"/>
    <property type="project" value="TreeGrafter"/>
</dbReference>
<dbReference type="HOGENOM" id="CLU_106694_0_1_4"/>